<dbReference type="AlphaFoldDB" id="A0AB33K373"/>
<protein>
    <submittedName>
        <fullName evidence="1">Uncharacterized protein</fullName>
    </submittedName>
</protein>
<proteinExistence type="predicted"/>
<dbReference type="RefSeq" id="WP_407992420.1">
    <property type="nucleotide sequence ID" value="NZ_AP035882.1"/>
</dbReference>
<reference evidence="1" key="1">
    <citation type="submission" date="2024-07" db="EMBL/GenBank/DDBJ databases">
        <title>Complete genome sequences of cellulolytic bacteria, Kitasatospora sp. CMC57 and Streptomyces sp. CMC78, isolated from Japanese agricultural soil.</title>
        <authorList>
            <person name="Hashimoto T."/>
            <person name="Ito M."/>
            <person name="Iwamoto M."/>
            <person name="Fukahori D."/>
            <person name="Shoda T."/>
            <person name="Sakoda M."/>
            <person name="Morohoshi T."/>
            <person name="Mitsuboshi M."/>
            <person name="Nishizawa T."/>
        </authorList>
    </citation>
    <scope>NUCLEOTIDE SEQUENCE</scope>
    <source>
        <strain evidence="1">CMC57</strain>
        <plasmid evidence="1">pCMC57_01</plasmid>
    </source>
</reference>
<keyword evidence="1" id="KW-0614">Plasmid</keyword>
<dbReference type="KEGG" id="kic:KCMC57_63970"/>
<accession>A0AB33K373</accession>
<dbReference type="EMBL" id="AP035882">
    <property type="protein sequence ID" value="BFP50029.1"/>
    <property type="molecule type" value="Genomic_DNA"/>
</dbReference>
<sequence>MTQLSKLATLGLAKETVAGTYVAPTVGIPFMSANFEDKVEPIRDESWRGNDTVLQGLYAGPINAEWDLEVMAYPDLVGHFLRGTIGPDTVTAAISTTLSSSTIVGATSISVAASIPAGTTIRIDTAANVEYATTGTPTGAGPYTIPIVTPAGGLTIAHTSSVAVVTTTKHTFKQDPTVAIPSYSLTVYDTTRTLGYAGLKWTDLAVKIDPKGALTFAPKGLSFPGAVQSLAAETYSTYTPLLGWAWTTTQNAVASTRGLTLDLSIKRAGEAISSSDGTQAPREIFVGALEADGTYKAIFENQTDMDTFINYSQLPLVATIAQPLAAGGQSLVLTMTKSGFTSGKRDLGSNYVQASFGISGIYNATDGGAVSAVLNNFQTAAY</sequence>
<geneLocation type="plasmid" evidence="1">
    <name>pCMC57_01</name>
</geneLocation>
<name>A0AB33K373_9ACTN</name>
<evidence type="ECO:0000313" key="1">
    <source>
        <dbReference type="EMBL" id="BFP50029.1"/>
    </source>
</evidence>
<organism evidence="1">
    <name type="scientific">Kitasatospora sp. CMC57</name>
    <dbReference type="NCBI Taxonomy" id="3231513"/>
    <lineage>
        <taxon>Bacteria</taxon>
        <taxon>Bacillati</taxon>
        <taxon>Actinomycetota</taxon>
        <taxon>Actinomycetes</taxon>
        <taxon>Kitasatosporales</taxon>
        <taxon>Streptomycetaceae</taxon>
        <taxon>Kitasatospora</taxon>
    </lineage>
</organism>
<gene>
    <name evidence="1" type="ORF">KCMC57_63970</name>
</gene>